<name>A0A438DMG2_VITVI</name>
<dbReference type="EMBL" id="QGNW01001568">
    <property type="protein sequence ID" value="RVW36640.1"/>
    <property type="molecule type" value="Genomic_DNA"/>
</dbReference>
<evidence type="ECO:0000313" key="2">
    <source>
        <dbReference type="EMBL" id="RVW36640.1"/>
    </source>
</evidence>
<dbReference type="PANTHER" id="PTHR11439">
    <property type="entry name" value="GAG-POL-RELATED RETROTRANSPOSON"/>
    <property type="match status" value="1"/>
</dbReference>
<evidence type="ECO:0000313" key="3">
    <source>
        <dbReference type="Proteomes" id="UP000288805"/>
    </source>
</evidence>
<dbReference type="AlphaFoldDB" id="A0A438DMG2"/>
<dbReference type="SUPFAM" id="SSF56672">
    <property type="entry name" value="DNA/RNA polymerases"/>
    <property type="match status" value="1"/>
</dbReference>
<sequence length="674" mass="75684">MAMALTTKNKIGFVDGTIPRAAQTGLLFNAWNRCNSMKHLIALQQGALDINTYYTRFKVLWEELKNFRPLPVCHCGDEGSNFNNGVSSTSIKGFCIGYPGKTTTIINNGISSLSAPLHLGDVGFALVNAHTRNSAPKGKRPYAGAYDWDGNVIFHETSFPFQSNDLSSSISDFLSDGVLPSSHANTFHSPFLSFTNLNPSTSTESHVSSTSWPTRVTRPPTYLQDYHFYSTTLASTSALYPLFGVLGYDKLSLSHHALIHAISSHIEPTSYTQAAMIPEWQQALKAELHALEENGTWSLTALPPGKRAMGCQWVYKLKFRANGSLEQHKAHLVAKGYTQQGVDYIDTFSPIAKLVTIKLLLVLVAIHGWFLVQLDVNNAFLHSDLTEEVYMSLPKGYPHEGETLPSNNVCRLHKSIIYGLEQASRQWFAKFSGVLLDKGFTQSASYHSLFTKRNGESFLALLVYVDDIVIASNDYRTIEKLKTFLDSQFKLKDLGQLKYFLGLEVARSRKALDQLICKEFIEFYNIQGYSRARSLLFSTSSAHFKAFADLDWGAYKDTRRSVSEYRAMANVTCELIWLIALLRDFGIQIKEPTTLFCDNEVVLHIVANLVFHEKTKHIEIDCHLVREKIQAVCLKTMHMSSQHQIGNLFTKALFLVQFKYLIGKMGIHNLHSPS</sequence>
<evidence type="ECO:0000259" key="1">
    <source>
        <dbReference type="Pfam" id="PF07727"/>
    </source>
</evidence>
<protein>
    <submittedName>
        <fullName evidence="2">Retrovirus-related Pol polyprotein from transposon RE2</fullName>
    </submittedName>
</protein>
<proteinExistence type="predicted"/>
<dbReference type="PANTHER" id="PTHR11439:SF498">
    <property type="entry name" value="DNAK FAMILY PROTEIN"/>
    <property type="match status" value="1"/>
</dbReference>
<feature type="domain" description="Reverse transcriptase Ty1/copia-type" evidence="1">
    <location>
        <begin position="294"/>
        <end position="510"/>
    </location>
</feature>
<dbReference type="Proteomes" id="UP000288805">
    <property type="component" value="Unassembled WGS sequence"/>
</dbReference>
<reference evidence="2 3" key="1">
    <citation type="journal article" date="2018" name="PLoS Genet.">
        <title>Population sequencing reveals clonal diversity and ancestral inbreeding in the grapevine cultivar Chardonnay.</title>
        <authorList>
            <person name="Roach M.J."/>
            <person name="Johnson D.L."/>
            <person name="Bohlmann J."/>
            <person name="van Vuuren H.J."/>
            <person name="Jones S.J."/>
            <person name="Pretorius I.S."/>
            <person name="Schmidt S.A."/>
            <person name="Borneman A.R."/>
        </authorList>
    </citation>
    <scope>NUCLEOTIDE SEQUENCE [LARGE SCALE GENOMIC DNA]</scope>
    <source>
        <strain evidence="3">cv. Chardonnay</strain>
        <tissue evidence="2">Leaf</tissue>
    </source>
</reference>
<comment type="caution">
    <text evidence="2">The sequence shown here is derived from an EMBL/GenBank/DDBJ whole genome shotgun (WGS) entry which is preliminary data.</text>
</comment>
<dbReference type="InterPro" id="IPR043502">
    <property type="entry name" value="DNA/RNA_pol_sf"/>
</dbReference>
<organism evidence="2 3">
    <name type="scientific">Vitis vinifera</name>
    <name type="common">Grape</name>
    <dbReference type="NCBI Taxonomy" id="29760"/>
    <lineage>
        <taxon>Eukaryota</taxon>
        <taxon>Viridiplantae</taxon>
        <taxon>Streptophyta</taxon>
        <taxon>Embryophyta</taxon>
        <taxon>Tracheophyta</taxon>
        <taxon>Spermatophyta</taxon>
        <taxon>Magnoliopsida</taxon>
        <taxon>eudicotyledons</taxon>
        <taxon>Gunneridae</taxon>
        <taxon>Pentapetalae</taxon>
        <taxon>rosids</taxon>
        <taxon>Vitales</taxon>
        <taxon>Vitaceae</taxon>
        <taxon>Viteae</taxon>
        <taxon>Vitis</taxon>
    </lineage>
</organism>
<accession>A0A438DMG2</accession>
<dbReference type="InterPro" id="IPR013103">
    <property type="entry name" value="RVT_2"/>
</dbReference>
<dbReference type="Pfam" id="PF07727">
    <property type="entry name" value="RVT_2"/>
    <property type="match status" value="1"/>
</dbReference>
<dbReference type="CDD" id="cd09272">
    <property type="entry name" value="RNase_HI_RT_Ty1"/>
    <property type="match status" value="1"/>
</dbReference>
<gene>
    <name evidence="2" type="primary">RE2_726</name>
    <name evidence="2" type="ORF">CK203_072787</name>
</gene>